<accession>A0A5J4Z7G3</accession>
<protein>
    <submittedName>
        <fullName evidence="6">Myb-related protein A</fullName>
    </submittedName>
</protein>
<name>A0A5J4Z7G3_PORPP</name>
<keyword evidence="1" id="KW-0677">Repeat</keyword>
<evidence type="ECO:0000259" key="5">
    <source>
        <dbReference type="PROSITE" id="PS51294"/>
    </source>
</evidence>
<feature type="compositionally biased region" description="Basic residues" evidence="3">
    <location>
        <begin position="42"/>
        <end position="60"/>
    </location>
</feature>
<dbReference type="InterPro" id="IPR001005">
    <property type="entry name" value="SANT/Myb"/>
</dbReference>
<evidence type="ECO:0000256" key="2">
    <source>
        <dbReference type="ARBA" id="ARBA00023125"/>
    </source>
</evidence>
<evidence type="ECO:0000256" key="3">
    <source>
        <dbReference type="SAM" id="MobiDB-lite"/>
    </source>
</evidence>
<gene>
    <name evidence="6" type="ORF">FVE85_6172</name>
</gene>
<evidence type="ECO:0000256" key="1">
    <source>
        <dbReference type="ARBA" id="ARBA00022737"/>
    </source>
</evidence>
<keyword evidence="7" id="KW-1185">Reference proteome</keyword>
<dbReference type="GO" id="GO:0000978">
    <property type="term" value="F:RNA polymerase II cis-regulatory region sequence-specific DNA binding"/>
    <property type="evidence" value="ECO:0007669"/>
    <property type="project" value="TreeGrafter"/>
</dbReference>
<dbReference type="Pfam" id="PF00249">
    <property type="entry name" value="Myb_DNA-binding"/>
    <property type="match status" value="2"/>
</dbReference>
<feature type="domain" description="HTH myb-type" evidence="5">
    <location>
        <begin position="100"/>
        <end position="153"/>
    </location>
</feature>
<dbReference type="CDD" id="cd00167">
    <property type="entry name" value="SANT"/>
    <property type="match status" value="2"/>
</dbReference>
<organism evidence="6 7">
    <name type="scientific">Porphyridium purpureum</name>
    <name type="common">Red alga</name>
    <name type="synonym">Porphyridium cruentum</name>
    <dbReference type="NCBI Taxonomy" id="35688"/>
    <lineage>
        <taxon>Eukaryota</taxon>
        <taxon>Rhodophyta</taxon>
        <taxon>Bangiophyceae</taxon>
        <taxon>Porphyridiales</taxon>
        <taxon>Porphyridiaceae</taxon>
        <taxon>Porphyridium</taxon>
    </lineage>
</organism>
<dbReference type="PANTHER" id="PTHR45614">
    <property type="entry name" value="MYB PROTEIN-RELATED"/>
    <property type="match status" value="1"/>
</dbReference>
<reference evidence="7" key="1">
    <citation type="journal article" date="2019" name="Nat. Commun.">
        <title>Expansion of phycobilisome linker gene families in mesophilic red algae.</title>
        <authorList>
            <person name="Lee J."/>
            <person name="Kim D."/>
            <person name="Bhattacharya D."/>
            <person name="Yoon H.S."/>
        </authorList>
    </citation>
    <scope>NUCLEOTIDE SEQUENCE [LARGE SCALE GENOMIC DNA]</scope>
    <source>
        <strain evidence="7">CCMP 1328</strain>
    </source>
</reference>
<dbReference type="Gene3D" id="1.10.10.60">
    <property type="entry name" value="Homeodomain-like"/>
    <property type="match status" value="2"/>
</dbReference>
<feature type="region of interest" description="Disordered" evidence="3">
    <location>
        <begin position="21"/>
        <end position="105"/>
    </location>
</feature>
<dbReference type="PROSITE" id="PS50090">
    <property type="entry name" value="MYB_LIKE"/>
    <property type="match status" value="2"/>
</dbReference>
<dbReference type="SMART" id="SM00717">
    <property type="entry name" value="SANT"/>
    <property type="match status" value="2"/>
</dbReference>
<dbReference type="PANTHER" id="PTHR45614:SF25">
    <property type="entry name" value="MYB PROTEIN"/>
    <property type="match status" value="1"/>
</dbReference>
<feature type="domain" description="Myb-like" evidence="4">
    <location>
        <begin position="150"/>
        <end position="200"/>
    </location>
</feature>
<comment type="caution">
    <text evidence="6">The sequence shown here is derived from an EMBL/GenBank/DDBJ whole genome shotgun (WGS) entry which is preliminary data.</text>
</comment>
<proteinExistence type="predicted"/>
<feature type="domain" description="Myb-like" evidence="4">
    <location>
        <begin position="98"/>
        <end position="149"/>
    </location>
</feature>
<feature type="compositionally biased region" description="Low complexity" evidence="3">
    <location>
        <begin position="70"/>
        <end position="89"/>
    </location>
</feature>
<feature type="domain" description="HTH myb-type" evidence="5">
    <location>
        <begin position="155"/>
        <end position="204"/>
    </location>
</feature>
<dbReference type="EMBL" id="VRMN01000001">
    <property type="protein sequence ID" value="KAA8498587.1"/>
    <property type="molecule type" value="Genomic_DNA"/>
</dbReference>
<sequence length="214" mass="23244">MSGGGEERAGGLDLLCAVLGAHEPGHAPPPGVDRGGLPRLAAGRRHGHVLGRDSGRRRRRTECPDGPAQSAVETVSGSSSATASESVVALGDARTPTQGKKIKGPWRPEEDELLRSLVAKMGPRRWSLVAAQIPGRTGKQSRERWLNQLSPSLAKAPWTEEEDMIIMDAHSRLGNRWSEIAKLLNGRTDNSVKNRFNSTIKKLYDEGFVTPRFV</sequence>
<dbReference type="SUPFAM" id="SSF46689">
    <property type="entry name" value="Homeodomain-like"/>
    <property type="match status" value="1"/>
</dbReference>
<dbReference type="GO" id="GO:0005634">
    <property type="term" value="C:nucleus"/>
    <property type="evidence" value="ECO:0007669"/>
    <property type="project" value="TreeGrafter"/>
</dbReference>
<dbReference type="PROSITE" id="PS51294">
    <property type="entry name" value="HTH_MYB"/>
    <property type="match status" value="2"/>
</dbReference>
<evidence type="ECO:0000313" key="6">
    <source>
        <dbReference type="EMBL" id="KAA8498587.1"/>
    </source>
</evidence>
<dbReference type="Proteomes" id="UP000324585">
    <property type="component" value="Unassembled WGS sequence"/>
</dbReference>
<evidence type="ECO:0000313" key="7">
    <source>
        <dbReference type="Proteomes" id="UP000324585"/>
    </source>
</evidence>
<evidence type="ECO:0000259" key="4">
    <source>
        <dbReference type="PROSITE" id="PS50090"/>
    </source>
</evidence>
<dbReference type="GO" id="GO:0000981">
    <property type="term" value="F:DNA-binding transcription factor activity, RNA polymerase II-specific"/>
    <property type="evidence" value="ECO:0007669"/>
    <property type="project" value="TreeGrafter"/>
</dbReference>
<dbReference type="InterPro" id="IPR017930">
    <property type="entry name" value="Myb_dom"/>
</dbReference>
<keyword evidence="2" id="KW-0238">DNA-binding</keyword>
<dbReference type="FunFam" id="1.10.10.60:FF:000010">
    <property type="entry name" value="Transcriptional activator Myb isoform A"/>
    <property type="match status" value="1"/>
</dbReference>
<dbReference type="InterPro" id="IPR009057">
    <property type="entry name" value="Homeodomain-like_sf"/>
</dbReference>
<dbReference type="InterPro" id="IPR050560">
    <property type="entry name" value="MYB_TF"/>
</dbReference>
<dbReference type="OrthoDB" id="5461at2759"/>
<dbReference type="AlphaFoldDB" id="A0A5J4Z7G3"/>